<dbReference type="EMBL" id="CM037019">
    <property type="protein sequence ID" value="KAH7671924.1"/>
    <property type="molecule type" value="Genomic_DNA"/>
</dbReference>
<dbReference type="Proteomes" id="UP000827976">
    <property type="component" value="Chromosome 9"/>
</dbReference>
<sequence length="210" mass="21990">MSSTKLTSFFLILLLFLSISPPILSCGSCSNPPHHKNPNPNPNPHPKHPKHPKNPTPPIVLPPIIGRPPITNPPVIGRPPISLPPIIGPPVISPVIPPVTGNPPPVGNCPTPPTPTTPTPPPPINSCPIDQIKLGACVDLLGGLVHVVIGDPVVNKCCPLLQGLVELEAAVCLCTTIRLKLLNINIYLPLALQLLLTCGKTPPPGFACTV</sequence>
<proteinExistence type="predicted"/>
<accession>A0ACB7VDT1</accession>
<organism evidence="1 2">
    <name type="scientific">Dioscorea alata</name>
    <name type="common">Purple yam</name>
    <dbReference type="NCBI Taxonomy" id="55571"/>
    <lineage>
        <taxon>Eukaryota</taxon>
        <taxon>Viridiplantae</taxon>
        <taxon>Streptophyta</taxon>
        <taxon>Embryophyta</taxon>
        <taxon>Tracheophyta</taxon>
        <taxon>Spermatophyta</taxon>
        <taxon>Magnoliopsida</taxon>
        <taxon>Liliopsida</taxon>
        <taxon>Dioscoreales</taxon>
        <taxon>Dioscoreaceae</taxon>
        <taxon>Dioscorea</taxon>
    </lineage>
</organism>
<comment type="caution">
    <text evidence="1">The sequence shown here is derived from an EMBL/GenBank/DDBJ whole genome shotgun (WGS) entry which is preliminary data.</text>
</comment>
<reference evidence="2" key="1">
    <citation type="journal article" date="2022" name="Nat. Commun.">
        <title>Chromosome evolution and the genetic basis of agronomically important traits in greater yam.</title>
        <authorList>
            <person name="Bredeson J.V."/>
            <person name="Lyons J.B."/>
            <person name="Oniyinde I.O."/>
            <person name="Okereke N.R."/>
            <person name="Kolade O."/>
            <person name="Nnabue I."/>
            <person name="Nwadili C.O."/>
            <person name="Hribova E."/>
            <person name="Parker M."/>
            <person name="Nwogha J."/>
            <person name="Shu S."/>
            <person name="Carlson J."/>
            <person name="Kariba R."/>
            <person name="Muthemba S."/>
            <person name="Knop K."/>
            <person name="Barton G.J."/>
            <person name="Sherwood A.V."/>
            <person name="Lopez-Montes A."/>
            <person name="Asiedu R."/>
            <person name="Jamnadass R."/>
            <person name="Muchugi A."/>
            <person name="Goodstein D."/>
            <person name="Egesi C.N."/>
            <person name="Featherston J."/>
            <person name="Asfaw A."/>
            <person name="Simpson G.G."/>
            <person name="Dolezel J."/>
            <person name="Hendre P.S."/>
            <person name="Van Deynze A."/>
            <person name="Kumar P.L."/>
            <person name="Obidiegwu J.E."/>
            <person name="Bhattacharjee R."/>
            <person name="Rokhsar D.S."/>
        </authorList>
    </citation>
    <scope>NUCLEOTIDE SEQUENCE [LARGE SCALE GENOMIC DNA]</scope>
    <source>
        <strain evidence="2">cv. TDa95/00328</strain>
    </source>
</reference>
<keyword evidence="2" id="KW-1185">Reference proteome</keyword>
<protein>
    <submittedName>
        <fullName evidence="1">Bifunctional inhibitor/lipid-transfer protein/seed storage 2S albumin protein</fullName>
    </submittedName>
</protein>
<name>A0ACB7VDT1_DIOAL</name>
<gene>
    <name evidence="1" type="ORF">IHE45_09G020100</name>
</gene>
<evidence type="ECO:0000313" key="2">
    <source>
        <dbReference type="Proteomes" id="UP000827976"/>
    </source>
</evidence>
<evidence type="ECO:0000313" key="1">
    <source>
        <dbReference type="EMBL" id="KAH7671924.1"/>
    </source>
</evidence>